<dbReference type="InterPro" id="IPR026682">
    <property type="entry name" value="AKT1S1"/>
</dbReference>
<evidence type="ECO:0000313" key="2">
    <source>
        <dbReference type="EMBL" id="CAH0386891.1"/>
    </source>
</evidence>
<evidence type="ECO:0000256" key="1">
    <source>
        <dbReference type="SAM" id="MobiDB-lite"/>
    </source>
</evidence>
<keyword evidence="3" id="KW-1185">Reference proteome</keyword>
<feature type="region of interest" description="Disordered" evidence="1">
    <location>
        <begin position="206"/>
        <end position="245"/>
    </location>
</feature>
<gene>
    <name evidence="2" type="ORF">BEMITA_LOCUS5957</name>
</gene>
<dbReference type="Pfam" id="PF15798">
    <property type="entry name" value="PRAS"/>
    <property type="match status" value="1"/>
</dbReference>
<feature type="region of interest" description="Disordered" evidence="1">
    <location>
        <begin position="291"/>
        <end position="311"/>
    </location>
</feature>
<accession>A0A9P0A981</accession>
<dbReference type="GO" id="GO:0005737">
    <property type="term" value="C:cytoplasm"/>
    <property type="evidence" value="ECO:0007669"/>
    <property type="project" value="TreeGrafter"/>
</dbReference>
<proteinExistence type="predicted"/>
<dbReference type="KEGG" id="btab:109043844"/>
<dbReference type="GO" id="GO:0048011">
    <property type="term" value="P:neurotrophin TRK receptor signaling pathway"/>
    <property type="evidence" value="ECO:0007669"/>
    <property type="project" value="InterPro"/>
</dbReference>
<feature type="compositionally biased region" description="Acidic residues" evidence="1">
    <location>
        <begin position="294"/>
        <end position="303"/>
    </location>
</feature>
<feature type="region of interest" description="Disordered" evidence="1">
    <location>
        <begin position="332"/>
        <end position="354"/>
    </location>
</feature>
<dbReference type="OrthoDB" id="9992964at2759"/>
<dbReference type="PANTHER" id="PTHR21844:SF2">
    <property type="entry name" value="PROLINE-RICH AKT1 SUBSTRATE 1"/>
    <property type="match status" value="1"/>
</dbReference>
<dbReference type="EMBL" id="OU963864">
    <property type="protein sequence ID" value="CAH0386891.1"/>
    <property type="molecule type" value="Genomic_DNA"/>
</dbReference>
<reference evidence="2" key="1">
    <citation type="submission" date="2021-12" db="EMBL/GenBank/DDBJ databases">
        <authorList>
            <person name="King R."/>
        </authorList>
    </citation>
    <scope>NUCLEOTIDE SEQUENCE</scope>
</reference>
<protein>
    <submittedName>
        <fullName evidence="2">Uncharacterized protein</fullName>
    </submittedName>
</protein>
<evidence type="ECO:0000313" key="3">
    <source>
        <dbReference type="Proteomes" id="UP001152759"/>
    </source>
</evidence>
<name>A0A9P0A981_BEMTA</name>
<organism evidence="2 3">
    <name type="scientific">Bemisia tabaci</name>
    <name type="common">Sweetpotato whitefly</name>
    <name type="synonym">Aleurodes tabaci</name>
    <dbReference type="NCBI Taxonomy" id="7038"/>
    <lineage>
        <taxon>Eukaryota</taxon>
        <taxon>Metazoa</taxon>
        <taxon>Ecdysozoa</taxon>
        <taxon>Arthropoda</taxon>
        <taxon>Hexapoda</taxon>
        <taxon>Insecta</taxon>
        <taxon>Pterygota</taxon>
        <taxon>Neoptera</taxon>
        <taxon>Paraneoptera</taxon>
        <taxon>Hemiptera</taxon>
        <taxon>Sternorrhyncha</taxon>
        <taxon>Aleyrodoidea</taxon>
        <taxon>Aleyrodidae</taxon>
        <taxon>Aleyrodinae</taxon>
        <taxon>Bemisia</taxon>
    </lineage>
</organism>
<sequence>MIYTCKCLNVEIHAKCVKLESVYELFPDLILEKNDPFFKEDLVGIQFEKVNVQQCNLVSTRECGSWILNYCINCSTNTHAVSLEKNTVILLVHKSLMRDPSEVSLLRLSENFSPVFNIIVDPVSDTLSPIPAKLSVSKSLQPALATLHRQLENYIQQKTVETEQTIQKFKEEQYLKLDNMKTLALQNHQALMRVLVESNSSSNSSFELSTEDWQPLNPAPSKVEKPQVLKQSSSIQTPSKSEMNFSPIKGSQPMAMARPRVLSNCVAASLDSEGLFTLEGMEDENTNIEQPVASEDELSDTDDSGSHDEGIHIPRRRLSSFAKSMPVNVPVFDFEGHDDRKKLNRPKSPAKPAEIAASMKALAKSVHGDTVFGDLPRPRFSSQL</sequence>
<feature type="compositionally biased region" description="Polar residues" evidence="1">
    <location>
        <begin position="229"/>
        <end position="244"/>
    </location>
</feature>
<dbReference type="GO" id="GO:0032007">
    <property type="term" value="P:negative regulation of TOR signaling"/>
    <property type="evidence" value="ECO:0007669"/>
    <property type="project" value="InterPro"/>
</dbReference>
<dbReference type="PANTHER" id="PTHR21844">
    <property type="entry name" value="AKT1 SUBSTRATE 1 PROTEIN"/>
    <property type="match status" value="1"/>
</dbReference>
<dbReference type="Proteomes" id="UP001152759">
    <property type="component" value="Chromosome 3"/>
</dbReference>
<dbReference type="AlphaFoldDB" id="A0A9P0A981"/>